<evidence type="ECO:0000313" key="11">
    <source>
        <dbReference type="EnsemblMetazoa" id="OVOC12270.2"/>
    </source>
</evidence>
<accession>A0A2K6VLM8</accession>
<keyword evidence="12" id="KW-1185">Reference proteome</keyword>
<evidence type="ECO:0000256" key="9">
    <source>
        <dbReference type="PROSITE-ProRule" id="PRU00282"/>
    </source>
</evidence>
<dbReference type="Gene3D" id="1.50.40.10">
    <property type="entry name" value="Mitochondrial carrier domain"/>
    <property type="match status" value="1"/>
</dbReference>
<dbReference type="EnsemblMetazoa" id="OVOC12270.1">
    <property type="protein sequence ID" value="OVOC12270.1"/>
    <property type="gene ID" value="WBGene00249079"/>
</dbReference>
<keyword evidence="5" id="KW-0677">Repeat</keyword>
<protein>
    <recommendedName>
        <fullName evidence="13">Mitochondrial carrier protein</fullName>
    </recommendedName>
</protein>
<reference evidence="11" key="2">
    <citation type="submission" date="2018-02" db="UniProtKB">
        <authorList>
            <consortium name="EnsemblMetazoa"/>
        </authorList>
    </citation>
    <scope>IDENTIFICATION</scope>
</reference>
<dbReference type="GO" id="GO:0031966">
    <property type="term" value="C:mitochondrial membrane"/>
    <property type="evidence" value="ECO:0007669"/>
    <property type="project" value="UniProtKB-SubCell"/>
</dbReference>
<keyword evidence="8 9" id="KW-0472">Membrane</keyword>
<evidence type="ECO:0000256" key="2">
    <source>
        <dbReference type="ARBA" id="ARBA00006375"/>
    </source>
</evidence>
<sequence>MLTIGYCIDHDDRKFEKFGYFEPVLHYLTGIIAGASGVLTGHPLDTVRVRQQTEAQNVYRCCTSIIRNEGILGFFKGMSSPLISFTAIHAIAFGVYGNTIKFFDNSNHLFGSFIAGNVAGIAQCSICIPSELLKIKLQLQKDEKQRLYKSSYDCARKMIKQHGFLSIFKGTWITIARDGPGYGTWFVTYEFCTQKLSKDSTAQSLTTSQLLLAGSIAGIMSWLCNYPLDVIKTQFQANDSIHSYRQICQNIMKTYGIKGFFAGISATILRAIPANASIFFAAEWSYRLLHIISEWH</sequence>
<dbReference type="SUPFAM" id="SSF103506">
    <property type="entry name" value="Mitochondrial carrier"/>
    <property type="match status" value="1"/>
</dbReference>
<comment type="similarity">
    <text evidence="2 10">Belongs to the mitochondrial carrier (TC 2.A.29) family.</text>
</comment>
<keyword evidence="3 10" id="KW-0813">Transport</keyword>
<proteinExistence type="inferred from homology"/>
<feature type="repeat" description="Solcar" evidence="9">
    <location>
        <begin position="205"/>
        <end position="288"/>
    </location>
</feature>
<dbReference type="GO" id="GO:0005289">
    <property type="term" value="F:high-affinity L-arginine transmembrane transporter activity"/>
    <property type="evidence" value="ECO:0007669"/>
    <property type="project" value="TreeGrafter"/>
</dbReference>
<evidence type="ECO:0000256" key="4">
    <source>
        <dbReference type="ARBA" id="ARBA00022692"/>
    </source>
</evidence>
<name>A0A2K6VLM8_ONCVO</name>
<evidence type="ECO:0000256" key="6">
    <source>
        <dbReference type="ARBA" id="ARBA00022989"/>
    </source>
</evidence>
<dbReference type="EMBL" id="CMVM020000414">
    <property type="status" value="NOT_ANNOTATED_CDS"/>
    <property type="molecule type" value="Genomic_DNA"/>
</dbReference>
<keyword evidence="4 9" id="KW-0812">Transmembrane</keyword>
<evidence type="ECO:0000256" key="1">
    <source>
        <dbReference type="ARBA" id="ARBA00004225"/>
    </source>
</evidence>
<dbReference type="STRING" id="6282.A0A2K6VLM8"/>
<dbReference type="Proteomes" id="UP000024404">
    <property type="component" value="Unassembled WGS sequence"/>
</dbReference>
<reference evidence="12" key="1">
    <citation type="submission" date="2013-10" db="EMBL/GenBank/DDBJ databases">
        <title>Genome sequencing of Onchocerca volvulus.</title>
        <authorList>
            <person name="Cotton J."/>
            <person name="Tsai J."/>
            <person name="Stanley E."/>
            <person name="Tracey A."/>
            <person name="Holroyd N."/>
            <person name="Lustigman S."/>
            <person name="Berriman M."/>
        </authorList>
    </citation>
    <scope>NUCLEOTIDE SEQUENCE</scope>
</reference>
<dbReference type="Pfam" id="PF00153">
    <property type="entry name" value="Mito_carr"/>
    <property type="match status" value="3"/>
</dbReference>
<evidence type="ECO:0000313" key="12">
    <source>
        <dbReference type="Proteomes" id="UP000024404"/>
    </source>
</evidence>
<dbReference type="GO" id="GO:1990575">
    <property type="term" value="P:mitochondrial L-ornithine transmembrane transport"/>
    <property type="evidence" value="ECO:0007669"/>
    <property type="project" value="TreeGrafter"/>
</dbReference>
<dbReference type="EnsemblMetazoa" id="OVOC12270.2">
    <property type="protein sequence ID" value="OVOC12270.2"/>
    <property type="gene ID" value="WBGene00249079"/>
</dbReference>
<dbReference type="InterPro" id="IPR018108">
    <property type="entry name" value="MCP_transmembrane"/>
</dbReference>
<dbReference type="InterPro" id="IPR023395">
    <property type="entry name" value="MCP_dom_sf"/>
</dbReference>
<dbReference type="PANTHER" id="PTHR45624">
    <property type="entry name" value="MITOCHONDRIAL BASIC AMINO ACIDS TRANSPORTER-RELATED"/>
    <property type="match status" value="1"/>
</dbReference>
<dbReference type="InterPro" id="IPR050567">
    <property type="entry name" value="Mitochondrial_Carrier"/>
</dbReference>
<keyword evidence="6" id="KW-1133">Transmembrane helix</keyword>
<comment type="subcellular location">
    <subcellularLocation>
        <location evidence="1">Mitochondrion membrane</location>
        <topology evidence="1">Multi-pass membrane protein</topology>
    </subcellularLocation>
</comment>
<evidence type="ECO:0000256" key="3">
    <source>
        <dbReference type="ARBA" id="ARBA00022448"/>
    </source>
</evidence>
<feature type="repeat" description="Solcar" evidence="9">
    <location>
        <begin position="107"/>
        <end position="195"/>
    </location>
</feature>
<organism evidence="11 12">
    <name type="scientific">Onchocerca volvulus</name>
    <dbReference type="NCBI Taxonomy" id="6282"/>
    <lineage>
        <taxon>Eukaryota</taxon>
        <taxon>Metazoa</taxon>
        <taxon>Ecdysozoa</taxon>
        <taxon>Nematoda</taxon>
        <taxon>Chromadorea</taxon>
        <taxon>Rhabditida</taxon>
        <taxon>Spirurina</taxon>
        <taxon>Spiruromorpha</taxon>
        <taxon>Filarioidea</taxon>
        <taxon>Onchocercidae</taxon>
        <taxon>Onchocerca</taxon>
    </lineage>
</organism>
<feature type="repeat" description="Solcar" evidence="9">
    <location>
        <begin position="21"/>
        <end position="102"/>
    </location>
</feature>
<keyword evidence="7" id="KW-0496">Mitochondrion</keyword>
<evidence type="ECO:0000256" key="7">
    <source>
        <dbReference type="ARBA" id="ARBA00023128"/>
    </source>
</evidence>
<dbReference type="AlphaFoldDB" id="A0A2K6VLM8"/>
<dbReference type="PROSITE" id="PS50920">
    <property type="entry name" value="SOLCAR"/>
    <property type="match status" value="3"/>
</dbReference>
<evidence type="ECO:0000256" key="10">
    <source>
        <dbReference type="RuleBase" id="RU000488"/>
    </source>
</evidence>
<evidence type="ECO:0000256" key="5">
    <source>
        <dbReference type="ARBA" id="ARBA00022737"/>
    </source>
</evidence>
<evidence type="ECO:0000256" key="8">
    <source>
        <dbReference type="ARBA" id="ARBA00023136"/>
    </source>
</evidence>
<dbReference type="PANTHER" id="PTHR45624:SF61">
    <property type="entry name" value="MITOCHONDRIAL BASIC AMINO ACIDS TRANSPORTER"/>
    <property type="match status" value="1"/>
</dbReference>
<evidence type="ECO:0008006" key="13">
    <source>
        <dbReference type="Google" id="ProtNLM"/>
    </source>
</evidence>